<evidence type="ECO:0000313" key="6">
    <source>
        <dbReference type="EMBL" id="SDP07813.1"/>
    </source>
</evidence>
<keyword evidence="4 6" id="KW-0067">ATP-binding</keyword>
<dbReference type="PANTHER" id="PTHR42734:SF6">
    <property type="entry name" value="MOLYBDATE IMPORT ATP-BINDING PROTEIN MOLC"/>
    <property type="match status" value="1"/>
</dbReference>
<keyword evidence="2" id="KW-0813">Transport</keyword>
<evidence type="ECO:0000259" key="5">
    <source>
        <dbReference type="PROSITE" id="PS50893"/>
    </source>
</evidence>
<dbReference type="GO" id="GO:0016887">
    <property type="term" value="F:ATP hydrolysis activity"/>
    <property type="evidence" value="ECO:0007669"/>
    <property type="project" value="InterPro"/>
</dbReference>
<evidence type="ECO:0000256" key="1">
    <source>
        <dbReference type="ARBA" id="ARBA00005417"/>
    </source>
</evidence>
<dbReference type="PROSITE" id="PS00211">
    <property type="entry name" value="ABC_TRANSPORTER_1"/>
    <property type="match status" value="1"/>
</dbReference>
<dbReference type="InterPro" id="IPR017871">
    <property type="entry name" value="ABC_transporter-like_CS"/>
</dbReference>
<dbReference type="SUPFAM" id="SSF52540">
    <property type="entry name" value="P-loop containing nucleoside triphosphate hydrolases"/>
    <property type="match status" value="1"/>
</dbReference>
<dbReference type="OrthoDB" id="5292475at2"/>
<dbReference type="STRING" id="198616.SAMN05216193_12182"/>
<dbReference type="Gene3D" id="3.40.50.300">
    <property type="entry name" value="P-loop containing nucleotide triphosphate hydrolases"/>
    <property type="match status" value="1"/>
</dbReference>
<dbReference type="InterPro" id="IPR003439">
    <property type="entry name" value="ABC_transporter-like_ATP-bd"/>
</dbReference>
<keyword evidence="7" id="KW-1185">Reference proteome</keyword>
<reference evidence="7" key="1">
    <citation type="submission" date="2016-10" db="EMBL/GenBank/DDBJ databases">
        <authorList>
            <person name="Varghese N."/>
            <person name="Submissions S."/>
        </authorList>
    </citation>
    <scope>NUCLEOTIDE SEQUENCE [LARGE SCALE GENOMIC DNA]</scope>
    <source>
        <strain evidence="7">JCM 21621</strain>
    </source>
</reference>
<gene>
    <name evidence="6" type="ORF">SAMN05216193_12182</name>
</gene>
<evidence type="ECO:0000256" key="4">
    <source>
        <dbReference type="ARBA" id="ARBA00022840"/>
    </source>
</evidence>
<keyword evidence="3" id="KW-0547">Nucleotide-binding</keyword>
<evidence type="ECO:0000256" key="2">
    <source>
        <dbReference type="ARBA" id="ARBA00022448"/>
    </source>
</evidence>
<dbReference type="PANTHER" id="PTHR42734">
    <property type="entry name" value="METAL TRANSPORT SYSTEM ATP-BINDING PROTEIN TM_0124-RELATED"/>
    <property type="match status" value="1"/>
</dbReference>
<evidence type="ECO:0000256" key="3">
    <source>
        <dbReference type="ARBA" id="ARBA00022741"/>
    </source>
</evidence>
<dbReference type="AlphaFoldDB" id="A0A1H0PRU4"/>
<comment type="similarity">
    <text evidence="1">Belongs to the ABC transporter superfamily.</text>
</comment>
<protein>
    <submittedName>
        <fullName evidence="6">Iron complex transport system ATP-binding protein</fullName>
    </submittedName>
</protein>
<evidence type="ECO:0000313" key="7">
    <source>
        <dbReference type="Proteomes" id="UP000242957"/>
    </source>
</evidence>
<dbReference type="FunFam" id="3.40.50.300:FF:000134">
    <property type="entry name" value="Iron-enterobactin ABC transporter ATP-binding protein"/>
    <property type="match status" value="1"/>
</dbReference>
<sequence length="259" mass="28178">MSRLEARQLAIGYPGRLLGQGMDLHLQRGEVLCLLGPNGSGKSTLFKTMLGLLAPLGGTVLLDGRPLPQWSRRTLAGRIGYVPQAQGRGFPFSVEEMVLLGRSAHLGAFSSPSAHDRSVACACLERLGIAHLRQRIYTTLSGGEQQLVLIARALAQEPSLLVLDEPTASLDFGNQIRVLEHIQALRGQGLGILICTHQPEHALRVADRIALFRQGCLFHCRDALSVERLAWLYDLPAQQIRTQLQLFSGLTGGSDHEPG</sequence>
<dbReference type="InterPro" id="IPR050153">
    <property type="entry name" value="Metal_Ion_Import_ABC"/>
</dbReference>
<dbReference type="Pfam" id="PF00005">
    <property type="entry name" value="ABC_tran"/>
    <property type="match status" value="1"/>
</dbReference>
<dbReference type="InterPro" id="IPR003593">
    <property type="entry name" value="AAA+_ATPase"/>
</dbReference>
<dbReference type="Proteomes" id="UP000242957">
    <property type="component" value="Unassembled WGS sequence"/>
</dbReference>
<feature type="domain" description="ABC transporter" evidence="5">
    <location>
        <begin position="4"/>
        <end position="239"/>
    </location>
</feature>
<dbReference type="CDD" id="cd03214">
    <property type="entry name" value="ABC_Iron-Siderophores_B12_Hemin"/>
    <property type="match status" value="1"/>
</dbReference>
<organism evidence="6 7">
    <name type="scientific">Pseudomonas jinjuensis</name>
    <dbReference type="NCBI Taxonomy" id="198616"/>
    <lineage>
        <taxon>Bacteria</taxon>
        <taxon>Pseudomonadati</taxon>
        <taxon>Pseudomonadota</taxon>
        <taxon>Gammaproteobacteria</taxon>
        <taxon>Pseudomonadales</taxon>
        <taxon>Pseudomonadaceae</taxon>
        <taxon>Pseudomonas</taxon>
    </lineage>
</organism>
<proteinExistence type="inferred from homology"/>
<dbReference type="EMBL" id="FNIJ01000021">
    <property type="protein sequence ID" value="SDP07813.1"/>
    <property type="molecule type" value="Genomic_DNA"/>
</dbReference>
<accession>A0A1H0PRU4</accession>
<dbReference type="InterPro" id="IPR027417">
    <property type="entry name" value="P-loop_NTPase"/>
</dbReference>
<name>A0A1H0PRU4_9PSED</name>
<dbReference type="SMART" id="SM00382">
    <property type="entry name" value="AAA"/>
    <property type="match status" value="1"/>
</dbReference>
<dbReference type="GO" id="GO:0005524">
    <property type="term" value="F:ATP binding"/>
    <property type="evidence" value="ECO:0007669"/>
    <property type="project" value="UniProtKB-KW"/>
</dbReference>
<dbReference type="RefSeq" id="WP_084314543.1">
    <property type="nucleotide sequence ID" value="NZ_FNIJ01000021.1"/>
</dbReference>
<dbReference type="PROSITE" id="PS50893">
    <property type="entry name" value="ABC_TRANSPORTER_2"/>
    <property type="match status" value="1"/>
</dbReference>